<dbReference type="Pfam" id="PF00015">
    <property type="entry name" value="MCPsignal"/>
    <property type="match status" value="1"/>
</dbReference>
<evidence type="ECO:0000256" key="7">
    <source>
        <dbReference type="SAM" id="Phobius"/>
    </source>
</evidence>
<sequence length="702" mass="75353">MSFLNNLQISRKIALAFAAVLLTIALAGAAILSAVTMMRDADRRFARIEAFDAASSEYHARLSDAQESLQLFISTADRQNLADYEQAIAGLDGMGPDLQTLTTGEPELKSGVEAVLQAQAAWRGDVAAVEIELMRHYLTVNQARAFSVSPLPQQRKTALKDAFAGLAEVRDRLVKQVSARRGEAMDTLFIAVISSSAVALALALVFGFLLTRAIAGPIRLMNSRMLSLADGDLTVDIPGGERRDEIGAMAKAVEVFKQGMIQARQLSEAQELAQAEKEREQAALRGYIQSFEGTVLGVLDGLTHAEQMLGDIAEQVDHSAGDVKGKARAAAGSAEGASQNVETMAATSEELSSSIQEISRRVAEANSVASQAVTETNQTTGDIRTLEQAVIKIGEIVSLITGIADQTNLLALNATIEAARAGDAGKGFAVVAGEVKNLANQTAKATGEIAAQIGQVQDATTGAVEAMERIAKVIENVNEISSSIAAAVEEQSAATGEIARSADEAARSTQEVTSVMSDLTAAADASGASATDIANSSAELSRQSALLKDEVRTFLQRVRADQQGQGSDTLVAWDKKLASGISSIDREHKNILKLTNEVYRQVRSGKERGKLEAAFTELRRYTAEHFDDEQMYMERYGYPGLKEHKRQHQAFIQRLDSLYQTYQEGGESAGVDLMALLGSWWRRHIAGEDAKMAEFLKKQGVD</sequence>
<keyword evidence="7" id="KW-1133">Transmembrane helix</keyword>
<dbReference type="Gene3D" id="1.10.287.950">
    <property type="entry name" value="Methyl-accepting chemotaxis protein"/>
    <property type="match status" value="1"/>
</dbReference>
<dbReference type="Gene3D" id="6.10.340.10">
    <property type="match status" value="1"/>
</dbReference>
<dbReference type="SUPFAM" id="SSF58104">
    <property type="entry name" value="Methyl-accepting chemotaxis protein (MCP) signaling domain"/>
    <property type="match status" value="1"/>
</dbReference>
<dbReference type="OrthoDB" id="8482111at2"/>
<dbReference type="STRING" id="83401.SAMN05421742_10470"/>
<evidence type="ECO:0000313" key="10">
    <source>
        <dbReference type="EMBL" id="SDH06448.1"/>
    </source>
</evidence>
<dbReference type="InterPro" id="IPR012827">
    <property type="entry name" value="Hemerythrin_metal-bd"/>
</dbReference>
<evidence type="ECO:0000259" key="8">
    <source>
        <dbReference type="PROSITE" id="PS50111"/>
    </source>
</evidence>
<dbReference type="RefSeq" id="WP_092617692.1">
    <property type="nucleotide sequence ID" value="NZ_FNCV01000004.1"/>
</dbReference>
<keyword evidence="7" id="KW-0812">Transmembrane</keyword>
<evidence type="ECO:0000256" key="2">
    <source>
        <dbReference type="ARBA" id="ARBA00022723"/>
    </source>
</evidence>
<dbReference type="PROSITE" id="PS00550">
    <property type="entry name" value="HEMERYTHRINS"/>
    <property type="match status" value="1"/>
</dbReference>
<feature type="domain" description="HAMP" evidence="9">
    <location>
        <begin position="212"/>
        <end position="265"/>
    </location>
</feature>
<dbReference type="SUPFAM" id="SSF47188">
    <property type="entry name" value="Hemerythrin-like"/>
    <property type="match status" value="1"/>
</dbReference>
<dbReference type="PANTHER" id="PTHR32089:SF112">
    <property type="entry name" value="LYSOZYME-LIKE PROTEIN-RELATED"/>
    <property type="match status" value="1"/>
</dbReference>
<accession>A0A1G7ZCM5</accession>
<dbReference type="GO" id="GO:0007165">
    <property type="term" value="P:signal transduction"/>
    <property type="evidence" value="ECO:0007669"/>
    <property type="project" value="UniProtKB-KW"/>
</dbReference>
<comment type="similarity">
    <text evidence="5">Belongs to the methyl-accepting chemotaxis (MCP) protein family.</text>
</comment>
<dbReference type="GO" id="GO:0046872">
    <property type="term" value="F:metal ion binding"/>
    <property type="evidence" value="ECO:0007669"/>
    <property type="project" value="UniProtKB-KW"/>
</dbReference>
<evidence type="ECO:0000256" key="1">
    <source>
        <dbReference type="ARBA" id="ARBA00010587"/>
    </source>
</evidence>
<keyword evidence="2" id="KW-0479">Metal-binding</keyword>
<dbReference type="PROSITE" id="PS50111">
    <property type="entry name" value="CHEMOTAXIS_TRANSDUC_2"/>
    <property type="match status" value="1"/>
</dbReference>
<feature type="transmembrane region" description="Helical" evidence="7">
    <location>
        <begin position="188"/>
        <end position="215"/>
    </location>
</feature>
<dbReference type="PROSITE" id="PS50885">
    <property type="entry name" value="HAMP"/>
    <property type="match status" value="1"/>
</dbReference>
<evidence type="ECO:0000313" key="11">
    <source>
        <dbReference type="Proteomes" id="UP000217076"/>
    </source>
</evidence>
<dbReference type="InterPro" id="IPR012312">
    <property type="entry name" value="Hemerythrin-like"/>
</dbReference>
<feature type="domain" description="Methyl-accepting transducer" evidence="8">
    <location>
        <begin position="305"/>
        <end position="534"/>
    </location>
</feature>
<keyword evidence="11" id="KW-1185">Reference proteome</keyword>
<proteinExistence type="inferred from homology"/>
<dbReference type="Pfam" id="PF00672">
    <property type="entry name" value="HAMP"/>
    <property type="match status" value="1"/>
</dbReference>
<evidence type="ECO:0000256" key="3">
    <source>
        <dbReference type="ARBA" id="ARBA00023004"/>
    </source>
</evidence>
<dbReference type="NCBIfam" id="TIGR02481">
    <property type="entry name" value="hemeryth_dom"/>
    <property type="match status" value="1"/>
</dbReference>
<organism evidence="10 11">
    <name type="scientific">Roseospirillum parvum</name>
    <dbReference type="NCBI Taxonomy" id="83401"/>
    <lineage>
        <taxon>Bacteria</taxon>
        <taxon>Pseudomonadati</taxon>
        <taxon>Pseudomonadota</taxon>
        <taxon>Alphaproteobacteria</taxon>
        <taxon>Rhodospirillales</taxon>
        <taxon>Rhodospirillaceae</taxon>
        <taxon>Roseospirillum</taxon>
    </lineage>
</organism>
<dbReference type="AlphaFoldDB" id="A0A1G7ZCM5"/>
<evidence type="ECO:0000256" key="6">
    <source>
        <dbReference type="PROSITE-ProRule" id="PRU00284"/>
    </source>
</evidence>
<reference evidence="11" key="1">
    <citation type="submission" date="2016-10" db="EMBL/GenBank/DDBJ databases">
        <authorList>
            <person name="Varghese N."/>
            <person name="Submissions S."/>
        </authorList>
    </citation>
    <scope>NUCLEOTIDE SEQUENCE [LARGE SCALE GENOMIC DNA]</scope>
    <source>
        <strain evidence="11">930I</strain>
    </source>
</reference>
<dbReference type="InterPro" id="IPR035938">
    <property type="entry name" value="Hemerythrin-like_sf"/>
</dbReference>
<evidence type="ECO:0000256" key="5">
    <source>
        <dbReference type="ARBA" id="ARBA00029447"/>
    </source>
</evidence>
<dbReference type="GO" id="GO:0016020">
    <property type="term" value="C:membrane"/>
    <property type="evidence" value="ECO:0007669"/>
    <property type="project" value="InterPro"/>
</dbReference>
<dbReference type="CDD" id="cd12107">
    <property type="entry name" value="Hemerythrin"/>
    <property type="match status" value="1"/>
</dbReference>
<dbReference type="InterPro" id="IPR016131">
    <property type="entry name" value="Haemerythrin_Fe_BS"/>
</dbReference>
<dbReference type="PANTHER" id="PTHR32089">
    <property type="entry name" value="METHYL-ACCEPTING CHEMOTAXIS PROTEIN MCPB"/>
    <property type="match status" value="1"/>
</dbReference>
<keyword evidence="7" id="KW-0472">Membrane</keyword>
<dbReference type="Proteomes" id="UP000217076">
    <property type="component" value="Unassembled WGS sequence"/>
</dbReference>
<gene>
    <name evidence="10" type="ORF">SAMN05421742_10470</name>
</gene>
<keyword evidence="4 6" id="KW-0807">Transducer</keyword>
<keyword evidence="3" id="KW-0408">Iron</keyword>
<dbReference type="InterPro" id="IPR003660">
    <property type="entry name" value="HAMP_dom"/>
</dbReference>
<dbReference type="InterPro" id="IPR004089">
    <property type="entry name" value="MCPsignal_dom"/>
</dbReference>
<dbReference type="SMART" id="SM00283">
    <property type="entry name" value="MA"/>
    <property type="match status" value="1"/>
</dbReference>
<dbReference type="SMART" id="SM00304">
    <property type="entry name" value="HAMP"/>
    <property type="match status" value="1"/>
</dbReference>
<protein>
    <submittedName>
        <fullName evidence="10">Methyl-accepting chemotaxis protein</fullName>
    </submittedName>
</protein>
<evidence type="ECO:0000256" key="4">
    <source>
        <dbReference type="ARBA" id="ARBA00023224"/>
    </source>
</evidence>
<dbReference type="CDD" id="cd06225">
    <property type="entry name" value="HAMP"/>
    <property type="match status" value="1"/>
</dbReference>
<evidence type="ECO:0000259" key="9">
    <source>
        <dbReference type="PROSITE" id="PS50885"/>
    </source>
</evidence>
<dbReference type="NCBIfam" id="NF033749">
    <property type="entry name" value="bact_hemeryth"/>
    <property type="match status" value="1"/>
</dbReference>
<comment type="similarity">
    <text evidence="1">Belongs to the hemerythrin family.</text>
</comment>
<dbReference type="EMBL" id="FNCV01000004">
    <property type="protein sequence ID" value="SDH06448.1"/>
    <property type="molecule type" value="Genomic_DNA"/>
</dbReference>
<dbReference type="Pfam" id="PF01814">
    <property type="entry name" value="Hemerythrin"/>
    <property type="match status" value="1"/>
</dbReference>
<dbReference type="Gene3D" id="1.20.120.50">
    <property type="entry name" value="Hemerythrin-like"/>
    <property type="match status" value="1"/>
</dbReference>
<name>A0A1G7ZCM5_9PROT</name>